<dbReference type="InterPro" id="IPR048760">
    <property type="entry name" value="VP0354-like_sensor_dom"/>
</dbReference>
<dbReference type="SMART" id="SM00267">
    <property type="entry name" value="GGDEF"/>
    <property type="match status" value="1"/>
</dbReference>
<dbReference type="CDD" id="cd01949">
    <property type="entry name" value="GGDEF"/>
    <property type="match status" value="1"/>
</dbReference>
<organism evidence="15 16">
    <name type="scientific">Aliivibrio fischeri</name>
    <name type="common">Vibrio fischeri</name>
    <dbReference type="NCBI Taxonomy" id="668"/>
    <lineage>
        <taxon>Bacteria</taxon>
        <taxon>Pseudomonadati</taxon>
        <taxon>Pseudomonadota</taxon>
        <taxon>Gammaproteobacteria</taxon>
        <taxon>Vibrionales</taxon>
        <taxon>Vibrionaceae</taxon>
        <taxon>Aliivibrio</taxon>
    </lineage>
</organism>
<dbReference type="SUPFAM" id="SSF55785">
    <property type="entry name" value="PYP-like sensor domain (PAS domain)"/>
    <property type="match status" value="1"/>
</dbReference>
<dbReference type="GO" id="GO:0005524">
    <property type="term" value="F:ATP binding"/>
    <property type="evidence" value="ECO:0007669"/>
    <property type="project" value="UniProtKB-KW"/>
</dbReference>
<dbReference type="InterPro" id="IPR035965">
    <property type="entry name" value="PAS-like_dom_sf"/>
</dbReference>
<dbReference type="AlphaFoldDB" id="A0A510UF67"/>
<evidence type="ECO:0000256" key="6">
    <source>
        <dbReference type="ARBA" id="ARBA00022741"/>
    </source>
</evidence>
<evidence type="ECO:0000256" key="11">
    <source>
        <dbReference type="SAM" id="Phobius"/>
    </source>
</evidence>
<feature type="transmembrane region" description="Helical" evidence="11">
    <location>
        <begin position="6"/>
        <end position="28"/>
    </location>
</feature>
<dbReference type="GO" id="GO:0005886">
    <property type="term" value="C:plasma membrane"/>
    <property type="evidence" value="ECO:0007669"/>
    <property type="project" value="UniProtKB-SubCell"/>
</dbReference>
<dbReference type="GO" id="GO:0000160">
    <property type="term" value="P:phosphorelay signal transduction system"/>
    <property type="evidence" value="ECO:0007669"/>
    <property type="project" value="UniProtKB-KW"/>
</dbReference>
<dbReference type="Pfam" id="PF00990">
    <property type="entry name" value="GGDEF"/>
    <property type="match status" value="1"/>
</dbReference>
<gene>
    <name evidence="15" type="ORF">AFI02nite_12250</name>
</gene>
<evidence type="ECO:0000256" key="5">
    <source>
        <dbReference type="ARBA" id="ARBA00022679"/>
    </source>
</evidence>
<evidence type="ECO:0000256" key="8">
    <source>
        <dbReference type="ARBA" id="ARBA00022840"/>
    </source>
</evidence>
<dbReference type="RefSeq" id="WP_146862801.1">
    <property type="nucleotide sequence ID" value="NZ_BJTZ01000005.1"/>
</dbReference>
<dbReference type="CDD" id="cd00130">
    <property type="entry name" value="PAS"/>
    <property type="match status" value="1"/>
</dbReference>
<dbReference type="Pfam" id="PF13426">
    <property type="entry name" value="PAS_9"/>
    <property type="match status" value="1"/>
</dbReference>
<keyword evidence="11" id="KW-0472">Membrane</keyword>
<evidence type="ECO:0000313" key="16">
    <source>
        <dbReference type="Proteomes" id="UP000321787"/>
    </source>
</evidence>
<evidence type="ECO:0000256" key="10">
    <source>
        <dbReference type="ARBA" id="ARBA00034247"/>
    </source>
</evidence>
<feature type="domain" description="GGDEF" evidence="14">
    <location>
        <begin position="502"/>
        <end position="626"/>
    </location>
</feature>
<dbReference type="GO" id="GO:0016301">
    <property type="term" value="F:kinase activity"/>
    <property type="evidence" value="ECO:0007669"/>
    <property type="project" value="UniProtKB-KW"/>
</dbReference>
<dbReference type="InterPro" id="IPR029787">
    <property type="entry name" value="Nucleotide_cyclase"/>
</dbReference>
<evidence type="ECO:0000256" key="2">
    <source>
        <dbReference type="ARBA" id="ARBA00004533"/>
    </source>
</evidence>
<dbReference type="InterPro" id="IPR050469">
    <property type="entry name" value="Diguanylate_Cyclase"/>
</dbReference>
<dbReference type="Gene3D" id="3.30.70.270">
    <property type="match status" value="1"/>
</dbReference>
<dbReference type="NCBIfam" id="TIGR00229">
    <property type="entry name" value="sensory_box"/>
    <property type="match status" value="1"/>
</dbReference>
<dbReference type="Proteomes" id="UP000321787">
    <property type="component" value="Unassembled WGS sequence"/>
</dbReference>
<evidence type="ECO:0000313" key="15">
    <source>
        <dbReference type="EMBL" id="GEK13189.1"/>
    </source>
</evidence>
<evidence type="ECO:0000259" key="13">
    <source>
        <dbReference type="PROSITE" id="PS50113"/>
    </source>
</evidence>
<evidence type="ECO:0000259" key="12">
    <source>
        <dbReference type="PROSITE" id="PS50112"/>
    </source>
</evidence>
<keyword evidence="6" id="KW-0547">Nucleotide-binding</keyword>
<dbReference type="InterPro" id="IPR029151">
    <property type="entry name" value="Sensor-like_sf"/>
</dbReference>
<dbReference type="EMBL" id="BJTZ01000005">
    <property type="protein sequence ID" value="GEK13189.1"/>
    <property type="molecule type" value="Genomic_DNA"/>
</dbReference>
<evidence type="ECO:0000256" key="9">
    <source>
        <dbReference type="ARBA" id="ARBA00023012"/>
    </source>
</evidence>
<dbReference type="EC" id="2.7.7.65" evidence="3"/>
<comment type="caution">
    <text evidence="15">The sequence shown here is derived from an EMBL/GenBank/DDBJ whole genome shotgun (WGS) entry which is preliminary data.</text>
</comment>
<evidence type="ECO:0000256" key="7">
    <source>
        <dbReference type="ARBA" id="ARBA00022777"/>
    </source>
</evidence>
<dbReference type="PANTHER" id="PTHR45138:SF9">
    <property type="entry name" value="DIGUANYLATE CYCLASE DGCM-RELATED"/>
    <property type="match status" value="1"/>
</dbReference>
<dbReference type="SUPFAM" id="SSF103190">
    <property type="entry name" value="Sensory domain-like"/>
    <property type="match status" value="2"/>
</dbReference>
<dbReference type="GO" id="GO:0052621">
    <property type="term" value="F:diguanylate cyclase activity"/>
    <property type="evidence" value="ECO:0007669"/>
    <property type="project" value="UniProtKB-EC"/>
</dbReference>
<keyword evidence="9" id="KW-0902">Two-component regulatory system</keyword>
<comment type="cofactor">
    <cofactor evidence="1">
        <name>Mg(2+)</name>
        <dbReference type="ChEBI" id="CHEBI:18420"/>
    </cofactor>
</comment>
<feature type="transmembrane region" description="Helical" evidence="11">
    <location>
        <begin position="316"/>
        <end position="337"/>
    </location>
</feature>
<keyword evidence="11" id="KW-1133">Transmembrane helix</keyword>
<dbReference type="GO" id="GO:1902201">
    <property type="term" value="P:negative regulation of bacterial-type flagellum-dependent cell motility"/>
    <property type="evidence" value="ECO:0007669"/>
    <property type="project" value="TreeGrafter"/>
</dbReference>
<dbReference type="NCBIfam" id="TIGR00254">
    <property type="entry name" value="GGDEF"/>
    <property type="match status" value="1"/>
</dbReference>
<name>A0A510UF67_ALIFS</name>
<dbReference type="Pfam" id="PF21623">
    <property type="entry name" value="HK_sensor_dom_bact"/>
    <property type="match status" value="1"/>
</dbReference>
<accession>A0A510UF67</accession>
<dbReference type="Gene3D" id="3.30.450.20">
    <property type="entry name" value="PAS domain"/>
    <property type="match status" value="3"/>
</dbReference>
<dbReference type="PROSITE" id="PS50113">
    <property type="entry name" value="PAC"/>
    <property type="match status" value="1"/>
</dbReference>
<dbReference type="PANTHER" id="PTHR45138">
    <property type="entry name" value="REGULATORY COMPONENTS OF SENSORY TRANSDUCTION SYSTEM"/>
    <property type="match status" value="1"/>
</dbReference>
<evidence type="ECO:0000256" key="1">
    <source>
        <dbReference type="ARBA" id="ARBA00001946"/>
    </source>
</evidence>
<keyword evidence="11" id="KW-0812">Transmembrane</keyword>
<proteinExistence type="predicted"/>
<keyword evidence="7" id="KW-0418">Kinase</keyword>
<keyword evidence="5" id="KW-0808">Transferase</keyword>
<reference evidence="15 16" key="1">
    <citation type="submission" date="2019-07" db="EMBL/GenBank/DDBJ databases">
        <title>Whole genome shotgun sequence of Aliivibrio fischeri NBRC 101058.</title>
        <authorList>
            <person name="Hosoyama A."/>
            <person name="Uohara A."/>
            <person name="Ohji S."/>
            <person name="Ichikawa N."/>
        </authorList>
    </citation>
    <scope>NUCLEOTIDE SEQUENCE [LARGE SCALE GENOMIC DNA]</scope>
    <source>
        <strain evidence="15 16">NBRC 101058</strain>
    </source>
</reference>
<protein>
    <recommendedName>
        <fullName evidence="3">diguanylate cyclase</fullName>
        <ecNumber evidence="3">2.7.7.65</ecNumber>
    </recommendedName>
</protein>
<evidence type="ECO:0000256" key="4">
    <source>
        <dbReference type="ARBA" id="ARBA00022553"/>
    </source>
</evidence>
<evidence type="ECO:0000259" key="14">
    <source>
        <dbReference type="PROSITE" id="PS50887"/>
    </source>
</evidence>
<dbReference type="SMART" id="SM00091">
    <property type="entry name" value="PAS"/>
    <property type="match status" value="1"/>
</dbReference>
<feature type="domain" description="PAS" evidence="12">
    <location>
        <begin position="355"/>
        <end position="397"/>
    </location>
</feature>
<dbReference type="PROSITE" id="PS50112">
    <property type="entry name" value="PAS"/>
    <property type="match status" value="1"/>
</dbReference>
<comment type="subcellular location">
    <subcellularLocation>
        <location evidence="2">Cell inner membrane</location>
    </subcellularLocation>
</comment>
<evidence type="ECO:0000256" key="3">
    <source>
        <dbReference type="ARBA" id="ARBA00012528"/>
    </source>
</evidence>
<dbReference type="PROSITE" id="PS50887">
    <property type="entry name" value="GGDEF"/>
    <property type="match status" value="1"/>
</dbReference>
<feature type="domain" description="PAC" evidence="13">
    <location>
        <begin position="416"/>
        <end position="468"/>
    </location>
</feature>
<sequence length="631" mass="72045">MHYKKTKAVTYSAAVYMVFSLFIFLYLYSDYQKKKLVAVEQIQSESTRQLAYTHNEFNELSIRISNTLELLADSRPLYDYFIHPSERVTNTVESSWLKLVALEKFFSRLELIDDEGNYLLSIVYSNDNKQAVKQLPTSFSVNHSLLDKLTLLPKGQAFSEGVRLNEALAVSGVYEPLMQVAIPIDISGKRKGYILAELNASIIINVVKFSPTLSISPAMINQDGYYLLSDDNQNMLGHLVSERVGKTLKIQKPALWSVMSKQKEGSLSLDDGIYSFYRFDMEKEIPNKKMYFLLYYPTYEVNVLFELIRVEIMEEAAIIFLLLSLIVIPFGILLSFWDNSNLESQLAKSALEGMSAVVITDRHRRILKVNPAFTSISGFSASEVIGKNTFDVLLSESENIDKRLTTWKQVEELGAWQGELDVLSKNKRKLSLLVRIQSVKSKRKATQYYIISYIDITKRKELEKELRYLSEKDVLSGCWNRRKFEFELENQTLLTQRYYPAHQCCLAILDIDLFKRINDTKGHDVGDQVIRLVSDILNNGSRETDFVARIGGEEFAIIMPHTTLMDAEMVINRLRVAVSQLEEYHVTISGGLTDLGHSKKDAYKCADLALYESKTNGRNQVSICSSLEDLA</sequence>
<dbReference type="SUPFAM" id="SSF55073">
    <property type="entry name" value="Nucleotide cyclase"/>
    <property type="match status" value="1"/>
</dbReference>
<dbReference type="FunFam" id="3.30.70.270:FF:000001">
    <property type="entry name" value="Diguanylate cyclase domain protein"/>
    <property type="match status" value="1"/>
</dbReference>
<keyword evidence="4" id="KW-0597">Phosphoprotein</keyword>
<dbReference type="InterPro" id="IPR043128">
    <property type="entry name" value="Rev_trsase/Diguanyl_cyclase"/>
</dbReference>
<dbReference type="InterPro" id="IPR000160">
    <property type="entry name" value="GGDEF_dom"/>
</dbReference>
<dbReference type="InterPro" id="IPR000014">
    <property type="entry name" value="PAS"/>
</dbReference>
<dbReference type="GO" id="GO:0043709">
    <property type="term" value="P:cell adhesion involved in single-species biofilm formation"/>
    <property type="evidence" value="ECO:0007669"/>
    <property type="project" value="TreeGrafter"/>
</dbReference>
<keyword evidence="8" id="KW-0067">ATP-binding</keyword>
<dbReference type="InterPro" id="IPR000700">
    <property type="entry name" value="PAS-assoc_C"/>
</dbReference>
<comment type="catalytic activity">
    <reaction evidence="10">
        <text>2 GTP = 3',3'-c-di-GMP + 2 diphosphate</text>
        <dbReference type="Rhea" id="RHEA:24898"/>
        <dbReference type="ChEBI" id="CHEBI:33019"/>
        <dbReference type="ChEBI" id="CHEBI:37565"/>
        <dbReference type="ChEBI" id="CHEBI:58805"/>
        <dbReference type="EC" id="2.7.7.65"/>
    </reaction>
</comment>